<accession>A0A1B2AKG3</accession>
<dbReference type="PhylomeDB" id="A0A1B2AKG3"/>
<evidence type="ECO:0000256" key="3">
    <source>
        <dbReference type="ARBA" id="ARBA00023242"/>
    </source>
</evidence>
<dbReference type="Gene3D" id="3.10.450.50">
    <property type="match status" value="1"/>
</dbReference>
<dbReference type="CDD" id="cd00780">
    <property type="entry name" value="NTF2"/>
    <property type="match status" value="1"/>
</dbReference>
<proteinExistence type="evidence at transcript level"/>
<dbReference type="SUPFAM" id="SSF54427">
    <property type="entry name" value="NTF2-like"/>
    <property type="match status" value="1"/>
</dbReference>
<dbReference type="KEGG" id="dme:Dmel_CG12752"/>
<dbReference type="GO" id="GO:0051028">
    <property type="term" value="P:mRNA transport"/>
    <property type="evidence" value="ECO:0007669"/>
    <property type="project" value="UniProtKB-UniRule"/>
</dbReference>
<name>A0A1B2AKG3_DROME</name>
<feature type="domain" description="NTF2" evidence="6">
    <location>
        <begin position="15"/>
        <end position="130"/>
    </location>
</feature>
<sequence length="133" mass="15181">MDSDLKAKVESCARTADTFTRLYYASVDNRRQQIGRLYLDNATLSWNGNGAIGRQMIESYFQELPSSNHQLNTLDAQPIVDQAVSNQLAYLIMASGSVKFADQQLRKFQQTFIVTAENDKWKVVSDCYRMQEV</sequence>
<feature type="non-terminal residue" evidence="7">
    <location>
        <position position="133"/>
    </location>
</feature>
<dbReference type="Pfam" id="PF02136">
    <property type="entry name" value="NTF2"/>
    <property type="match status" value="1"/>
</dbReference>
<evidence type="ECO:0000259" key="6">
    <source>
        <dbReference type="PROSITE" id="PS50177"/>
    </source>
</evidence>
<keyword evidence="1 5" id="KW-0813">Transport</keyword>
<dbReference type="DNASU" id="37769"/>
<dbReference type="EMBL" id="KX531837">
    <property type="protein sequence ID" value="ANY27647.1"/>
    <property type="molecule type" value="mRNA"/>
</dbReference>
<dbReference type="InterPro" id="IPR018222">
    <property type="entry name" value="Nuclear_transport_factor_2_euk"/>
</dbReference>
<dbReference type="RefSeq" id="NP_611833.1">
    <property type="nucleotide sequence ID" value="NM_137989.3"/>
</dbReference>
<dbReference type="GO" id="GO:0005634">
    <property type="term" value="C:nucleus"/>
    <property type="evidence" value="ECO:0007669"/>
    <property type="project" value="UniProtKB-SubCell"/>
</dbReference>
<keyword evidence="5" id="KW-0963">Cytoplasm</keyword>
<dbReference type="ExpressionAtlas" id="A0A1B2AKG3">
    <property type="expression patterns" value="baseline and differential"/>
</dbReference>
<evidence type="ECO:0000256" key="1">
    <source>
        <dbReference type="ARBA" id="ARBA00022448"/>
    </source>
</evidence>
<comment type="subcellular location">
    <subcellularLocation>
        <location evidence="5">Cytoplasm</location>
    </subcellularLocation>
    <subcellularLocation>
        <location evidence="5">Nucleus</location>
    </subcellularLocation>
</comment>
<dbReference type="GO" id="GO:0015031">
    <property type="term" value="P:protein transport"/>
    <property type="evidence" value="ECO:0007669"/>
    <property type="project" value="UniProtKB-KW"/>
</dbReference>
<protein>
    <recommendedName>
        <fullName evidence="4 5">NTF2-related export protein</fullName>
    </recommendedName>
</protein>
<dbReference type="PANTHER" id="PTHR12612">
    <property type="entry name" value="NUCLEAR TRANSPORT FACTOR 2"/>
    <property type="match status" value="1"/>
</dbReference>
<dbReference type="CTD" id="29107"/>
<dbReference type="OMA" id="HFTRLYY"/>
<keyword evidence="2 5" id="KW-0653">Protein transport</keyword>
<dbReference type="Bgee" id="FBgn0028411">
    <property type="expression patterns" value="Expressed in secondary oocyte and 125 other cell types or tissues"/>
</dbReference>
<reference evidence="7" key="1">
    <citation type="submission" date="2016-07" db="EMBL/GenBank/DDBJ databases">
        <authorList>
            <person name="Wan K."/>
            <person name="Booth B."/>
            <person name="Spirohn K."/>
            <person name="Hao T."/>
            <person name="Hu Y."/>
            <person name="Calderwood M."/>
            <person name="Hill D."/>
            <person name="Mohr S."/>
            <person name="Vidal M."/>
            <person name="Celniker S."/>
            <person name="Perrimon N."/>
        </authorList>
    </citation>
    <scope>NUCLEOTIDE SEQUENCE</scope>
</reference>
<dbReference type="AlphaFoldDB" id="A0A1B2AKG3"/>
<evidence type="ECO:0000256" key="5">
    <source>
        <dbReference type="RuleBase" id="RU369002"/>
    </source>
</evidence>
<dbReference type="FunFam" id="3.10.450.50:FF:000006">
    <property type="entry name" value="NTF2-related export protein 2 isoform 1"/>
    <property type="match status" value="1"/>
</dbReference>
<dbReference type="GO" id="GO:0006913">
    <property type="term" value="P:nucleocytoplasmic transport"/>
    <property type="evidence" value="ECO:0007669"/>
    <property type="project" value="UniProtKB-UniRule"/>
</dbReference>
<keyword evidence="3 5" id="KW-0539">Nucleus</keyword>
<dbReference type="PROSITE" id="PS50177">
    <property type="entry name" value="NTF2_DOMAIN"/>
    <property type="match status" value="1"/>
</dbReference>
<dbReference type="GO" id="GO:0005737">
    <property type="term" value="C:cytoplasm"/>
    <property type="evidence" value="ECO:0007669"/>
    <property type="project" value="UniProtKB-SubCell"/>
</dbReference>
<dbReference type="InterPro" id="IPR045875">
    <property type="entry name" value="NTF2"/>
</dbReference>
<dbReference type="VEuPathDB" id="VectorBase:FBgn0028411"/>
<dbReference type="GeneID" id="37769"/>
<comment type="function">
    <text evidence="5">Has a role in nuclear-cytoplasmic transport of proteins and mRNAs.</text>
</comment>
<dbReference type="SMR" id="A0A1B2AKG3"/>
<organism evidence="7">
    <name type="scientific">Drosophila melanogaster</name>
    <name type="common">Fruit fly</name>
    <dbReference type="NCBI Taxonomy" id="7227"/>
    <lineage>
        <taxon>Eukaryota</taxon>
        <taxon>Metazoa</taxon>
        <taxon>Ecdysozoa</taxon>
        <taxon>Arthropoda</taxon>
        <taxon>Hexapoda</taxon>
        <taxon>Insecta</taxon>
        <taxon>Pterygota</taxon>
        <taxon>Neoptera</taxon>
        <taxon>Endopterygota</taxon>
        <taxon>Diptera</taxon>
        <taxon>Brachycera</taxon>
        <taxon>Muscomorpha</taxon>
        <taxon>Ephydroidea</taxon>
        <taxon>Drosophilidae</taxon>
        <taxon>Drosophila</taxon>
        <taxon>Sophophora</taxon>
    </lineage>
</organism>
<dbReference type="BioGRID-ORCS" id="37769">
    <property type="hits" value="1 hit in 3 CRISPR screens"/>
</dbReference>
<evidence type="ECO:0000256" key="2">
    <source>
        <dbReference type="ARBA" id="ARBA00022927"/>
    </source>
</evidence>
<dbReference type="InterPro" id="IPR002075">
    <property type="entry name" value="NTF2_dom"/>
</dbReference>
<dbReference type="OrthoDB" id="25408at2759"/>
<evidence type="ECO:0000256" key="4">
    <source>
        <dbReference type="ARBA" id="ARBA00070836"/>
    </source>
</evidence>
<dbReference type="InterPro" id="IPR032710">
    <property type="entry name" value="NTF2-like_dom_sf"/>
</dbReference>
<evidence type="ECO:0000313" key="7">
    <source>
        <dbReference type="EMBL" id="ANY27647.1"/>
    </source>
</evidence>